<protein>
    <submittedName>
        <fullName evidence="2">Uncharacterized protein</fullName>
    </submittedName>
</protein>
<gene>
    <name evidence="2" type="ORF">TSOC_006394</name>
</gene>
<feature type="compositionally biased region" description="Basic residues" evidence="1">
    <location>
        <begin position="95"/>
        <end position="106"/>
    </location>
</feature>
<reference evidence="2 3" key="1">
    <citation type="journal article" date="2017" name="Mol. Biol. Evol.">
        <title>The 4-celled Tetrabaena socialis nuclear genome reveals the essential components for genetic control of cell number at the origin of multicellularity in the volvocine lineage.</title>
        <authorList>
            <person name="Featherston J."/>
            <person name="Arakaki Y."/>
            <person name="Hanschen E.R."/>
            <person name="Ferris P.J."/>
            <person name="Michod R.E."/>
            <person name="Olson B.J.S.C."/>
            <person name="Nozaki H."/>
            <person name="Durand P.M."/>
        </authorList>
    </citation>
    <scope>NUCLEOTIDE SEQUENCE [LARGE SCALE GENOMIC DNA]</scope>
    <source>
        <strain evidence="2 3">NIES-571</strain>
    </source>
</reference>
<keyword evidence="3" id="KW-1185">Reference proteome</keyword>
<dbReference type="EMBL" id="PGGS01000194">
    <property type="protein sequence ID" value="PNH07157.1"/>
    <property type="molecule type" value="Genomic_DNA"/>
</dbReference>
<dbReference type="AlphaFoldDB" id="A0A2J8A3S3"/>
<feature type="region of interest" description="Disordered" evidence="1">
    <location>
        <begin position="68"/>
        <end position="106"/>
    </location>
</feature>
<comment type="caution">
    <text evidence="2">The sequence shown here is derived from an EMBL/GenBank/DDBJ whole genome shotgun (WGS) entry which is preliminary data.</text>
</comment>
<organism evidence="2 3">
    <name type="scientific">Tetrabaena socialis</name>
    <dbReference type="NCBI Taxonomy" id="47790"/>
    <lineage>
        <taxon>Eukaryota</taxon>
        <taxon>Viridiplantae</taxon>
        <taxon>Chlorophyta</taxon>
        <taxon>core chlorophytes</taxon>
        <taxon>Chlorophyceae</taxon>
        <taxon>CS clade</taxon>
        <taxon>Chlamydomonadales</taxon>
        <taxon>Tetrabaenaceae</taxon>
        <taxon>Tetrabaena</taxon>
    </lineage>
</organism>
<name>A0A2J8A3S3_9CHLO</name>
<accession>A0A2J8A3S3</accession>
<evidence type="ECO:0000313" key="3">
    <source>
        <dbReference type="Proteomes" id="UP000236333"/>
    </source>
</evidence>
<proteinExistence type="predicted"/>
<sequence>MFLGNRARLAPEVLHDAAVGPQHQAVRLPAVNRVQVGGLAVGDDGLALLLRRYGQQVACQQRSHQRLQLLRSHSQRRQRERRLPARSALTLGLPGHHRRGHRRRPV</sequence>
<dbReference type="Proteomes" id="UP000236333">
    <property type="component" value="Unassembled WGS sequence"/>
</dbReference>
<evidence type="ECO:0000256" key="1">
    <source>
        <dbReference type="SAM" id="MobiDB-lite"/>
    </source>
</evidence>
<evidence type="ECO:0000313" key="2">
    <source>
        <dbReference type="EMBL" id="PNH07157.1"/>
    </source>
</evidence>